<evidence type="ECO:0000256" key="5">
    <source>
        <dbReference type="ARBA" id="ARBA00022448"/>
    </source>
</evidence>
<evidence type="ECO:0000256" key="24">
    <source>
        <dbReference type="ARBA" id="ARBA00047180"/>
    </source>
</evidence>
<keyword evidence="9" id="KW-0732">Signal</keyword>
<keyword evidence="10" id="KW-0851">Voltage-gated channel</keyword>
<evidence type="ECO:0000256" key="20">
    <source>
        <dbReference type="ARBA" id="ARBA00023319"/>
    </source>
</evidence>
<dbReference type="InterPro" id="IPR007110">
    <property type="entry name" value="Ig-like_dom"/>
</dbReference>
<evidence type="ECO:0000256" key="7">
    <source>
        <dbReference type="ARBA" id="ARBA00022475"/>
    </source>
</evidence>
<keyword evidence="7" id="KW-1003">Cell membrane</keyword>
<evidence type="ECO:0000256" key="23">
    <source>
        <dbReference type="ARBA" id="ARBA00045714"/>
    </source>
</evidence>
<evidence type="ECO:0000256" key="16">
    <source>
        <dbReference type="ARBA" id="ARBA00023180"/>
    </source>
</evidence>
<dbReference type="PROSITE" id="PS50835">
    <property type="entry name" value="IG_LIKE"/>
    <property type="match status" value="1"/>
</dbReference>
<feature type="domain" description="Ig-like" evidence="28">
    <location>
        <begin position="261"/>
        <end position="393"/>
    </location>
</feature>
<keyword evidence="14 27" id="KW-0472">Membrane</keyword>
<evidence type="ECO:0000256" key="1">
    <source>
        <dbReference type="ARBA" id="ARBA00004251"/>
    </source>
</evidence>
<evidence type="ECO:0000256" key="6">
    <source>
        <dbReference type="ARBA" id="ARBA00022461"/>
    </source>
</evidence>
<keyword evidence="20" id="KW-0393">Immunoglobulin domain</keyword>
<dbReference type="Pfam" id="PF07686">
    <property type="entry name" value="V-set"/>
    <property type="match status" value="1"/>
</dbReference>
<feature type="region of interest" description="Disordered" evidence="26">
    <location>
        <begin position="42"/>
        <end position="206"/>
    </location>
</feature>
<keyword evidence="8 27" id="KW-0812">Transmembrane</keyword>
<dbReference type="PANTHER" id="PTHR10546">
    <property type="entry name" value="SODIUM CHANNEL SUBUNIT BETA-1 AND 3"/>
    <property type="match status" value="1"/>
</dbReference>
<dbReference type="InterPro" id="IPR013106">
    <property type="entry name" value="Ig_V-set"/>
</dbReference>
<evidence type="ECO:0000256" key="27">
    <source>
        <dbReference type="SAM" id="Phobius"/>
    </source>
</evidence>
<dbReference type="InterPro" id="IPR027098">
    <property type="entry name" value="Na_channel_b1/b3"/>
</dbReference>
<feature type="compositionally biased region" description="Basic and acidic residues" evidence="26">
    <location>
        <begin position="87"/>
        <end position="109"/>
    </location>
</feature>
<dbReference type="SUPFAM" id="SSF48726">
    <property type="entry name" value="Immunoglobulin"/>
    <property type="match status" value="1"/>
</dbReference>
<feature type="compositionally biased region" description="Low complexity" evidence="26">
    <location>
        <begin position="151"/>
        <end position="173"/>
    </location>
</feature>
<protein>
    <recommendedName>
        <fullName evidence="24">Sodium channel regulatory subunit beta-1</fullName>
    </recommendedName>
    <alternativeName>
        <fullName evidence="22">Sodium channel regulatory subunit beta-3</fullName>
    </alternativeName>
</protein>
<dbReference type="GO" id="GO:0086091">
    <property type="term" value="P:regulation of heart rate by cardiac conduction"/>
    <property type="evidence" value="ECO:0007669"/>
    <property type="project" value="TreeGrafter"/>
</dbReference>
<dbReference type="Gene3D" id="2.60.40.10">
    <property type="entry name" value="Immunoglobulins"/>
    <property type="match status" value="1"/>
</dbReference>
<comment type="subcellular location">
    <subcellularLocation>
        <location evidence="1">Cell membrane</location>
        <topology evidence="1">Single-pass type I membrane protein</topology>
    </subcellularLocation>
    <subcellularLocation>
        <location evidence="3">Cell projection</location>
        <location evidence="3">Axon</location>
    </subcellularLocation>
    <subcellularLocation>
        <location evidence="2">Perikaryon</location>
    </subcellularLocation>
</comment>
<dbReference type="InterPro" id="IPR036179">
    <property type="entry name" value="Ig-like_dom_sf"/>
</dbReference>
<comment type="similarity">
    <text evidence="21">Belongs to the sodium channel auxiliary subunit SCN1B (TC 8.A.17) family.</text>
</comment>
<sequence length="478" mass="52562">MSEEAADLGLLLGASGELAFCKGLAWKSGLFSFFLRGGASFGEKRHPPPPQLRKGFGKISRGLPRGPGEPRPFSRAGPQASTLSARAHLEAKRTRERGWPSLRRRDREQQPPPCPWLAEEGDPLPAAPPLAFPRAHPNFYGSPSSRPPPLLLRAISLPDLGPSQTRSNGSSSSSHRRGQERRSASCGRRPYRSRGGGSGVRGKGRWIRLGHSEPRRGFLGAAAEQAINTLPGRAGRAHRSGPPPGREGSAPWIRSPSMAAPRPLSLLLCLALVTLCQGGCVEVDADTEAVVGESFKIRCISCKKRSETEAEAFTEWYFKEEGTTDLVKILHYDFYEKLVVYDPRFEDLVVWNGTKKIADLQDVSIFILNVTFEHAGEYICSVNRTLHFANEFSYNIMVNKTIHLDVVEKANRDMASIVSEIMMYVLIVVLTIWLVAEMIYCYKKIAAATEAAAQENASEYLAITSESKENCTGVQVAE</sequence>
<keyword evidence="6" id="KW-0894">Sodium channel</keyword>
<dbReference type="EMBL" id="JAOTOJ010000011">
    <property type="protein sequence ID" value="KAK9394585.1"/>
    <property type="molecule type" value="Genomic_DNA"/>
</dbReference>
<dbReference type="FunFam" id="2.60.40.10:FF:000375">
    <property type="entry name" value="Sodium channel beta 1 subunit"/>
    <property type="match status" value="1"/>
</dbReference>
<evidence type="ECO:0000256" key="2">
    <source>
        <dbReference type="ARBA" id="ARBA00004484"/>
    </source>
</evidence>
<keyword evidence="16" id="KW-0325">Glycoprotein</keyword>
<dbReference type="GO" id="GO:0019871">
    <property type="term" value="F:sodium channel inhibitor activity"/>
    <property type="evidence" value="ECO:0007669"/>
    <property type="project" value="TreeGrafter"/>
</dbReference>
<dbReference type="GO" id="GO:0086002">
    <property type="term" value="P:cardiac muscle cell action potential involved in contraction"/>
    <property type="evidence" value="ECO:0007669"/>
    <property type="project" value="TreeGrafter"/>
</dbReference>
<keyword evidence="11 27" id="KW-1133">Transmembrane helix</keyword>
<evidence type="ECO:0000256" key="17">
    <source>
        <dbReference type="ARBA" id="ARBA00023201"/>
    </source>
</evidence>
<comment type="function">
    <text evidence="23">Regulatory subunit of multiple voltage-gated sodium (Nav) channels directly mediating the depolarization of excitable membranes. Navs, also called VGSCs (voltage-gated sodium channels) or VDSCs (voltage-dependent sodium channels), operate by switching between closed and open conformations depending on the voltage difference across the membrane. In the open conformation they allow Na(+) ions to selectively pass through the pore, along their electrochemical gradient. The influx of Na+ ions provokes membrane depolarization, initiating the propagation of electrical signals throughout cells and tissues. The accessory beta subunits participate in localization and functional modulation of the Nav channels. Modulates the activity of SCN1A/Nav1.1, SCN2A/Nav1.2, SCN3A/Nav1.3, SCN4A/Nav1.4, SCN5A/Nav1.5, SCN8A/Nav1.6, SCN9A/Nav1.7 and SCN10A/Nav1.8.</text>
</comment>
<evidence type="ECO:0000256" key="14">
    <source>
        <dbReference type="ARBA" id="ARBA00023136"/>
    </source>
</evidence>
<dbReference type="AlphaFoldDB" id="A0AAW1AYM0"/>
<comment type="caution">
    <text evidence="29">The sequence shown here is derived from an EMBL/GenBank/DDBJ whole genome shotgun (WGS) entry which is preliminary data.</text>
</comment>
<evidence type="ECO:0000256" key="13">
    <source>
        <dbReference type="ARBA" id="ARBA00023065"/>
    </source>
</evidence>
<evidence type="ECO:0000256" key="22">
    <source>
        <dbReference type="ARBA" id="ARBA00044530"/>
    </source>
</evidence>
<evidence type="ECO:0000256" key="11">
    <source>
        <dbReference type="ARBA" id="ARBA00022989"/>
    </source>
</evidence>
<dbReference type="GO" id="GO:0030424">
    <property type="term" value="C:axon"/>
    <property type="evidence" value="ECO:0007669"/>
    <property type="project" value="UniProtKB-SubCell"/>
</dbReference>
<evidence type="ECO:0000256" key="9">
    <source>
        <dbReference type="ARBA" id="ARBA00022729"/>
    </source>
</evidence>
<evidence type="ECO:0000313" key="29">
    <source>
        <dbReference type="EMBL" id="KAK9394585.1"/>
    </source>
</evidence>
<gene>
    <name evidence="29" type="ORF">NXF25_015113</name>
</gene>
<evidence type="ECO:0000256" key="4">
    <source>
        <dbReference type="ARBA" id="ARBA00010404"/>
    </source>
</evidence>
<evidence type="ECO:0000313" key="30">
    <source>
        <dbReference type="Proteomes" id="UP001474421"/>
    </source>
</evidence>
<keyword evidence="12" id="KW-0915">Sodium</keyword>
<dbReference type="InterPro" id="IPR013783">
    <property type="entry name" value="Ig-like_fold"/>
</dbReference>
<evidence type="ECO:0000256" key="8">
    <source>
        <dbReference type="ARBA" id="ARBA00022692"/>
    </source>
</evidence>
<evidence type="ECO:0000256" key="25">
    <source>
        <dbReference type="ARBA" id="ARBA00049669"/>
    </source>
</evidence>
<evidence type="ECO:0000256" key="26">
    <source>
        <dbReference type="SAM" id="MobiDB-lite"/>
    </source>
</evidence>
<keyword evidence="19 29" id="KW-0407">Ion channel</keyword>
<comment type="similarity">
    <text evidence="4">Belongs to the sodium channel auxiliary subunit SCN3B (TC 8.A.17) family.</text>
</comment>
<dbReference type="GO" id="GO:0005272">
    <property type="term" value="F:sodium channel activity"/>
    <property type="evidence" value="ECO:0007669"/>
    <property type="project" value="UniProtKB-KW"/>
</dbReference>
<proteinExistence type="inferred from homology"/>
<evidence type="ECO:0000256" key="21">
    <source>
        <dbReference type="ARBA" id="ARBA00024210"/>
    </source>
</evidence>
<evidence type="ECO:0000256" key="15">
    <source>
        <dbReference type="ARBA" id="ARBA00023157"/>
    </source>
</evidence>
<evidence type="ECO:0000256" key="19">
    <source>
        <dbReference type="ARBA" id="ARBA00023303"/>
    </source>
</evidence>
<evidence type="ECO:0000256" key="3">
    <source>
        <dbReference type="ARBA" id="ARBA00004489"/>
    </source>
</evidence>
<dbReference type="GO" id="GO:0044325">
    <property type="term" value="F:transmembrane transporter binding"/>
    <property type="evidence" value="ECO:0007669"/>
    <property type="project" value="TreeGrafter"/>
</dbReference>
<dbReference type="GO" id="GO:0043204">
    <property type="term" value="C:perikaryon"/>
    <property type="evidence" value="ECO:0007669"/>
    <property type="project" value="UniProtKB-SubCell"/>
</dbReference>
<dbReference type="PANTHER" id="PTHR10546:SF2">
    <property type="entry name" value="SODIUM CHANNEL SUBUNIT BETA-1"/>
    <property type="match status" value="1"/>
</dbReference>
<comment type="subunit">
    <text evidence="25">A voltage-gated sodium (Nav) channel consists of an ion-conducting pore-forming alpha subunit functional on its own that is regulated by one or more beta subunits. Forms homodimers and homotrimers. SCN3B is non-covalently associated with alpha subunits and induces the formation of alpha subunit oligomers, including trimers. Interacts with SCN5A/Nav1.5; regulatory subunit of SCN5A/Nav1.5. Interacts with SCN7A/Nav2.1; probable regulatory subunit of SCN7A/Nav2.1. Interacts with SCN10A; regulatory subunit of SCN10A/Nav1.8. Interacts with NFASC; probably involved in targeting the sodium channels to the nodes of Ranvier.</text>
</comment>
<keyword evidence="18" id="KW-0966">Cell projection</keyword>
<keyword evidence="30" id="KW-1185">Reference proteome</keyword>
<reference evidence="29 30" key="1">
    <citation type="journal article" date="2024" name="Proc. Natl. Acad. Sci. U.S.A.">
        <title>The genetic regulatory architecture and epigenomic basis for age-related changes in rattlesnake venom.</title>
        <authorList>
            <person name="Hogan M.P."/>
            <person name="Holding M.L."/>
            <person name="Nystrom G.S."/>
            <person name="Colston T.J."/>
            <person name="Bartlett D.A."/>
            <person name="Mason A.J."/>
            <person name="Ellsworth S.A."/>
            <person name="Rautsaw R.M."/>
            <person name="Lawrence K.C."/>
            <person name="Strickland J.L."/>
            <person name="He B."/>
            <person name="Fraser P."/>
            <person name="Margres M.J."/>
            <person name="Gilbert D.M."/>
            <person name="Gibbs H.L."/>
            <person name="Parkinson C.L."/>
            <person name="Rokyta D.R."/>
        </authorList>
    </citation>
    <scope>NUCLEOTIDE SEQUENCE [LARGE SCALE GENOMIC DNA]</scope>
    <source>
        <strain evidence="29">DRR0105</strain>
    </source>
</reference>
<feature type="transmembrane region" description="Helical" evidence="27">
    <location>
        <begin position="421"/>
        <end position="442"/>
    </location>
</feature>
<keyword evidence="5" id="KW-0813">Transport</keyword>
<evidence type="ECO:0000259" key="28">
    <source>
        <dbReference type="PROSITE" id="PS50835"/>
    </source>
</evidence>
<keyword evidence="17" id="KW-0739">Sodium transport</keyword>
<evidence type="ECO:0000256" key="12">
    <source>
        <dbReference type="ARBA" id="ARBA00023053"/>
    </source>
</evidence>
<evidence type="ECO:0000256" key="18">
    <source>
        <dbReference type="ARBA" id="ARBA00023273"/>
    </source>
</evidence>
<keyword evidence="15" id="KW-1015">Disulfide bond</keyword>
<evidence type="ECO:0000256" key="10">
    <source>
        <dbReference type="ARBA" id="ARBA00022882"/>
    </source>
</evidence>
<name>A0AAW1AYM0_CROAD</name>
<dbReference type="GO" id="GO:0001518">
    <property type="term" value="C:voltage-gated sodium channel complex"/>
    <property type="evidence" value="ECO:0007669"/>
    <property type="project" value="InterPro"/>
</dbReference>
<organism evidence="29 30">
    <name type="scientific">Crotalus adamanteus</name>
    <name type="common">Eastern diamondback rattlesnake</name>
    <dbReference type="NCBI Taxonomy" id="8729"/>
    <lineage>
        <taxon>Eukaryota</taxon>
        <taxon>Metazoa</taxon>
        <taxon>Chordata</taxon>
        <taxon>Craniata</taxon>
        <taxon>Vertebrata</taxon>
        <taxon>Euteleostomi</taxon>
        <taxon>Lepidosauria</taxon>
        <taxon>Squamata</taxon>
        <taxon>Bifurcata</taxon>
        <taxon>Unidentata</taxon>
        <taxon>Episquamata</taxon>
        <taxon>Toxicofera</taxon>
        <taxon>Serpentes</taxon>
        <taxon>Colubroidea</taxon>
        <taxon>Viperidae</taxon>
        <taxon>Crotalinae</taxon>
        <taxon>Crotalus</taxon>
    </lineage>
</organism>
<keyword evidence="13" id="KW-0406">Ion transport</keyword>
<dbReference type="Proteomes" id="UP001474421">
    <property type="component" value="Unassembled WGS sequence"/>
</dbReference>
<accession>A0AAW1AYM0</accession>